<comment type="similarity">
    <text evidence="2">Belongs to the Mediator complex subunit 23 family.</text>
</comment>
<keyword evidence="5" id="KW-0804">Transcription</keyword>
<dbReference type="Pfam" id="PF11573">
    <property type="entry name" value="Med23"/>
    <property type="match status" value="1"/>
</dbReference>
<evidence type="ECO:0000256" key="5">
    <source>
        <dbReference type="ARBA" id="ARBA00023163"/>
    </source>
</evidence>
<dbReference type="EnsemblMetazoa" id="G147.1">
    <property type="protein sequence ID" value="G147.1:cds"/>
    <property type="gene ID" value="G147"/>
</dbReference>
<name>A0A8W8IM94_MAGGI</name>
<sequence>MSCMDFPEKKETKNLPYLFDPQGQLLPTVFTHNAWGILHTLLEMFSYRLHHTQLHYRIQLLSHLHHPSQSPQTNQNQLQL</sequence>
<accession>A0A8W8IM94</accession>
<reference evidence="8" key="1">
    <citation type="submission" date="2022-08" db="UniProtKB">
        <authorList>
            <consortium name="EnsemblMetazoa"/>
        </authorList>
    </citation>
    <scope>IDENTIFICATION</scope>
    <source>
        <strain evidence="8">05x7-T-G4-1.051#20</strain>
    </source>
</reference>
<comment type="subcellular location">
    <subcellularLocation>
        <location evidence="1">Nucleus</location>
    </subcellularLocation>
</comment>
<dbReference type="InterPro" id="IPR021629">
    <property type="entry name" value="Mediator_Med23"/>
</dbReference>
<dbReference type="GO" id="GO:0010628">
    <property type="term" value="P:positive regulation of gene expression"/>
    <property type="evidence" value="ECO:0007669"/>
    <property type="project" value="TreeGrafter"/>
</dbReference>
<evidence type="ECO:0000256" key="2">
    <source>
        <dbReference type="ARBA" id="ARBA00010222"/>
    </source>
</evidence>
<dbReference type="GO" id="GO:0016592">
    <property type="term" value="C:mediator complex"/>
    <property type="evidence" value="ECO:0007669"/>
    <property type="project" value="TreeGrafter"/>
</dbReference>
<dbReference type="PANTHER" id="PTHR12691">
    <property type="entry name" value="MEDIATOR OF RNA POLYMERASE II TRANSCRIPTION SUBUNIT 23"/>
    <property type="match status" value="1"/>
</dbReference>
<evidence type="ECO:0000256" key="6">
    <source>
        <dbReference type="ARBA" id="ARBA00023242"/>
    </source>
</evidence>
<evidence type="ECO:0000313" key="9">
    <source>
        <dbReference type="Proteomes" id="UP000005408"/>
    </source>
</evidence>
<evidence type="ECO:0000256" key="3">
    <source>
        <dbReference type="ARBA" id="ARBA00019696"/>
    </source>
</evidence>
<keyword evidence="9" id="KW-1185">Reference proteome</keyword>
<keyword evidence="4" id="KW-0805">Transcription regulation</keyword>
<evidence type="ECO:0000256" key="4">
    <source>
        <dbReference type="ARBA" id="ARBA00023015"/>
    </source>
</evidence>
<evidence type="ECO:0000313" key="8">
    <source>
        <dbReference type="EnsemblMetazoa" id="G147.1:cds"/>
    </source>
</evidence>
<dbReference type="AlphaFoldDB" id="A0A8W8IM94"/>
<dbReference type="GO" id="GO:0006357">
    <property type="term" value="P:regulation of transcription by RNA polymerase II"/>
    <property type="evidence" value="ECO:0007669"/>
    <property type="project" value="TreeGrafter"/>
</dbReference>
<protein>
    <recommendedName>
        <fullName evidence="3">Mediator of RNA polymerase II transcription subunit 23</fullName>
    </recommendedName>
    <alternativeName>
        <fullName evidence="7">Mediator complex subunit 23</fullName>
    </alternativeName>
</protein>
<dbReference type="PANTHER" id="PTHR12691:SF10">
    <property type="entry name" value="MEDIATOR OF RNA POLYMERASE II TRANSCRIPTION SUBUNIT 23"/>
    <property type="match status" value="1"/>
</dbReference>
<dbReference type="GO" id="GO:0005667">
    <property type="term" value="C:transcription regulator complex"/>
    <property type="evidence" value="ECO:0007669"/>
    <property type="project" value="TreeGrafter"/>
</dbReference>
<dbReference type="Proteomes" id="UP000005408">
    <property type="component" value="Unassembled WGS sequence"/>
</dbReference>
<organism evidence="8 9">
    <name type="scientific">Magallana gigas</name>
    <name type="common">Pacific oyster</name>
    <name type="synonym">Crassostrea gigas</name>
    <dbReference type="NCBI Taxonomy" id="29159"/>
    <lineage>
        <taxon>Eukaryota</taxon>
        <taxon>Metazoa</taxon>
        <taxon>Spiralia</taxon>
        <taxon>Lophotrochozoa</taxon>
        <taxon>Mollusca</taxon>
        <taxon>Bivalvia</taxon>
        <taxon>Autobranchia</taxon>
        <taxon>Pteriomorphia</taxon>
        <taxon>Ostreida</taxon>
        <taxon>Ostreoidea</taxon>
        <taxon>Ostreidae</taxon>
        <taxon>Magallana</taxon>
    </lineage>
</organism>
<evidence type="ECO:0000256" key="7">
    <source>
        <dbReference type="ARBA" id="ARBA00031961"/>
    </source>
</evidence>
<proteinExistence type="inferred from homology"/>
<keyword evidence="6" id="KW-0539">Nucleus</keyword>
<evidence type="ECO:0000256" key="1">
    <source>
        <dbReference type="ARBA" id="ARBA00004123"/>
    </source>
</evidence>